<feature type="region of interest" description="Disordered" evidence="1">
    <location>
        <begin position="1"/>
        <end position="26"/>
    </location>
</feature>
<dbReference type="Proteomes" id="UP000029227">
    <property type="component" value="Unassembled WGS sequence"/>
</dbReference>
<evidence type="ECO:0000313" key="4">
    <source>
        <dbReference type="Proteomes" id="UP000029227"/>
    </source>
</evidence>
<reference evidence="3 4" key="1">
    <citation type="journal article" date="2014" name="Genome Announc.">
        <title>Draft Genome Sequences of Two Vibrionaceae Species, Vibrio ponticus C121 and Photobacterium aphoticum C119, Isolated as Coral Reef Microbiota.</title>
        <authorList>
            <person name="Al-saari N."/>
            <person name="Meirelles P.M."/>
            <person name="Mino S."/>
            <person name="Suda W."/>
            <person name="Oshima K."/>
            <person name="Hattori M."/>
            <person name="Ohkuma M."/>
            <person name="Thompson F.L."/>
            <person name="Gomez-Gil B."/>
            <person name="Sawabe T."/>
            <person name="Sawabe T."/>
        </authorList>
    </citation>
    <scope>NUCLEOTIDE SEQUENCE [LARGE SCALE GENOMIC DNA]</scope>
    <source>
        <strain evidence="3 4">JCM 19237</strain>
    </source>
</reference>
<dbReference type="AlphaFoldDB" id="A0A090QKB4"/>
<gene>
    <name evidence="3" type="ORF">JCM19237_6249</name>
</gene>
<dbReference type="EC" id="1.14.16.1" evidence="3"/>
<dbReference type="InterPro" id="IPR036329">
    <property type="entry name" value="Aro-AA_hydroxylase_C_sf"/>
</dbReference>
<sequence length="88" mass="10383">MSSPGETQYALRTQESDGPVPLHKPFDPVDVMRTPYRIDIMQPVYFVLDDIQQLYDLAHTDVMAWCRKPKQKACTPHYLRLKLNHRNR</sequence>
<evidence type="ECO:0000313" key="3">
    <source>
        <dbReference type="EMBL" id="GAL03356.1"/>
    </source>
</evidence>
<dbReference type="GO" id="GO:0004505">
    <property type="term" value="F:phenylalanine 4-monooxygenase activity"/>
    <property type="evidence" value="ECO:0007669"/>
    <property type="project" value="UniProtKB-EC"/>
</dbReference>
<feature type="compositionally biased region" description="Polar residues" evidence="1">
    <location>
        <begin position="1"/>
        <end position="13"/>
    </location>
</feature>
<proteinExistence type="predicted"/>
<keyword evidence="3" id="KW-0560">Oxidoreductase</keyword>
<name>A0A090QKB4_9GAMM</name>
<dbReference type="eggNOG" id="COG3186">
    <property type="taxonomic scope" value="Bacteria"/>
</dbReference>
<protein>
    <submittedName>
        <fullName evidence="3">Phenylalanine-4-hydroxylase</fullName>
        <ecNumber evidence="3">1.14.16.1</ecNumber>
    </submittedName>
</protein>
<feature type="domain" description="Biopterin-dependent aromatic amino acid hydroxylase family profile" evidence="2">
    <location>
        <begin position="1"/>
        <end position="88"/>
    </location>
</feature>
<comment type="caution">
    <text evidence="3">The sequence shown here is derived from an EMBL/GenBank/DDBJ whole genome shotgun (WGS) entry which is preliminary data.</text>
</comment>
<evidence type="ECO:0000259" key="2">
    <source>
        <dbReference type="PROSITE" id="PS51410"/>
    </source>
</evidence>
<dbReference type="InterPro" id="IPR019774">
    <property type="entry name" value="Aromatic-AA_hydroxylase_C"/>
</dbReference>
<evidence type="ECO:0000256" key="1">
    <source>
        <dbReference type="SAM" id="MobiDB-lite"/>
    </source>
</evidence>
<dbReference type="STRING" id="754436.JCM19237_6249"/>
<dbReference type="Gene3D" id="1.10.800.10">
    <property type="entry name" value="Aromatic amino acid hydroxylase"/>
    <property type="match status" value="1"/>
</dbReference>
<dbReference type="InterPro" id="IPR036951">
    <property type="entry name" value="ArAA_hydroxylase_sf"/>
</dbReference>
<organism evidence="3 4">
    <name type="scientific">Photobacterium aphoticum</name>
    <dbReference type="NCBI Taxonomy" id="754436"/>
    <lineage>
        <taxon>Bacteria</taxon>
        <taxon>Pseudomonadati</taxon>
        <taxon>Pseudomonadota</taxon>
        <taxon>Gammaproteobacteria</taxon>
        <taxon>Vibrionales</taxon>
        <taxon>Vibrionaceae</taxon>
        <taxon>Photobacterium</taxon>
    </lineage>
</organism>
<dbReference type="EMBL" id="BBMN01000001">
    <property type="protein sequence ID" value="GAL03356.1"/>
    <property type="molecule type" value="Genomic_DNA"/>
</dbReference>
<dbReference type="GO" id="GO:0005506">
    <property type="term" value="F:iron ion binding"/>
    <property type="evidence" value="ECO:0007669"/>
    <property type="project" value="InterPro"/>
</dbReference>
<dbReference type="Pfam" id="PF00351">
    <property type="entry name" value="Biopterin_H"/>
    <property type="match status" value="1"/>
</dbReference>
<dbReference type="SUPFAM" id="SSF56534">
    <property type="entry name" value="Aromatic aminoacid monoxygenases, catalytic and oligomerization domains"/>
    <property type="match status" value="1"/>
</dbReference>
<accession>A0A090QKB4</accession>
<dbReference type="PROSITE" id="PS51410">
    <property type="entry name" value="BH4_AAA_HYDROXYL_2"/>
    <property type="match status" value="1"/>
</dbReference>